<evidence type="ECO:0000256" key="1">
    <source>
        <dbReference type="SAM" id="SignalP"/>
    </source>
</evidence>
<feature type="chain" id="PRO_5047427375" description="YARHG domain-containing protein" evidence="1">
    <location>
        <begin position="26"/>
        <end position="494"/>
    </location>
</feature>
<dbReference type="EMBL" id="CP047166">
    <property type="protein sequence ID" value="QRF66250.1"/>
    <property type="molecule type" value="Genomic_DNA"/>
</dbReference>
<name>A0ABX7F7M4_9RHOB</name>
<organism evidence="2 3">
    <name type="scientific">Ponticoccus alexandrii</name>
    <dbReference type="NCBI Taxonomy" id="1943633"/>
    <lineage>
        <taxon>Bacteria</taxon>
        <taxon>Pseudomonadati</taxon>
        <taxon>Pseudomonadota</taxon>
        <taxon>Alphaproteobacteria</taxon>
        <taxon>Rhodobacterales</taxon>
        <taxon>Roseobacteraceae</taxon>
        <taxon>Ponticoccus</taxon>
    </lineage>
</organism>
<evidence type="ECO:0000313" key="2">
    <source>
        <dbReference type="EMBL" id="QRF66250.1"/>
    </source>
</evidence>
<keyword evidence="3" id="KW-1185">Reference proteome</keyword>
<evidence type="ECO:0008006" key="4">
    <source>
        <dbReference type="Google" id="ProtNLM"/>
    </source>
</evidence>
<reference evidence="2 3" key="1">
    <citation type="submission" date="2019-12" db="EMBL/GenBank/DDBJ databases">
        <title>Complete Genome Sequence of a Quorum-Sensing Bacterium,Rhodobacteraceae bacterium C31, Isolated from a marine microalgae symbiotic bacteria.</title>
        <authorList>
            <person name="Zhang Y."/>
        </authorList>
    </citation>
    <scope>NUCLEOTIDE SEQUENCE [LARGE SCALE GENOMIC DNA]</scope>
    <source>
        <strain evidence="2 3">C31</strain>
    </source>
</reference>
<evidence type="ECO:0000313" key="3">
    <source>
        <dbReference type="Proteomes" id="UP000596387"/>
    </source>
</evidence>
<keyword evidence="1" id="KW-0732">Signal</keyword>
<dbReference type="InterPro" id="IPR029045">
    <property type="entry name" value="ClpP/crotonase-like_dom_sf"/>
</dbReference>
<feature type="signal peptide" evidence="1">
    <location>
        <begin position="1"/>
        <end position="25"/>
    </location>
</feature>
<dbReference type="Gene3D" id="3.90.226.10">
    <property type="entry name" value="2-enoyl-CoA Hydratase, Chain A, domain 1"/>
    <property type="match status" value="1"/>
</dbReference>
<dbReference type="Proteomes" id="UP000596387">
    <property type="component" value="Chromosome"/>
</dbReference>
<sequence length="494" mass="54639">MRHPTRLTILCAALFALAATLPASAAILSPVDEPNCNLRLEGQIESGDANRLRSLLDQDEAKTGWFYKMCLNSPGGAIGEAVALAELVQERNVGTVILEAEACLSACSLVFMLGTREESDLKEHSRRMHVTATLGFHRTAFDPDTGRTYSAEEMSRAFQLSTDATLAIVALGSQRKSGSRHENIPQALLKELLGQGGQDFYYVDTVGKAGRFNIEVFGYRGPEQSSPRAALNACANLWNWQNGTDWSPPQIAPKDFWRHVQRAKVRKEDSEDFEFDEWKFVDYWHVFLFDDTTFLQCKMQVASSFDFCGSGFNLAGQGRFDNDCRQSERVEQSLGTSEHLALAPPDTPLADLEATLMAIQAPGPAIERGMRPLVPLSCSDLFEINVSPFSPDAAIHEAPDPASAVLFRPAAYELLPTTGAEEVTGPDRASCSKICQDYDTEMEAQGIDGRIEDHPFEPLTPQQVAFRSCILSDAYWREVRMPYGGTGWISLRHQ</sequence>
<gene>
    <name evidence="2" type="ORF">GQA70_07990</name>
</gene>
<protein>
    <recommendedName>
        <fullName evidence="4">YARHG domain-containing protein</fullName>
    </recommendedName>
</protein>
<dbReference type="RefSeq" id="WP_023850217.1">
    <property type="nucleotide sequence ID" value="NZ_CP047166.1"/>
</dbReference>
<dbReference type="SUPFAM" id="SSF52096">
    <property type="entry name" value="ClpP/crotonase"/>
    <property type="match status" value="1"/>
</dbReference>
<accession>A0ABX7F7M4</accession>
<proteinExistence type="predicted"/>